<dbReference type="InterPro" id="IPR004183">
    <property type="entry name" value="Xdiol_dOase_suB"/>
</dbReference>
<evidence type="ECO:0000313" key="7">
    <source>
        <dbReference type="EMBL" id="MEU2269810.1"/>
    </source>
</evidence>
<evidence type="ECO:0000256" key="3">
    <source>
        <dbReference type="ARBA" id="ARBA00022723"/>
    </source>
</evidence>
<organism evidence="7 8">
    <name type="scientific">Streptomyces olindensis</name>
    <dbReference type="NCBI Taxonomy" id="358823"/>
    <lineage>
        <taxon>Bacteria</taxon>
        <taxon>Bacillati</taxon>
        <taxon>Actinomycetota</taxon>
        <taxon>Actinomycetes</taxon>
        <taxon>Kitasatosporales</taxon>
        <taxon>Streptomycetaceae</taxon>
        <taxon>Streptomyces</taxon>
    </lineage>
</organism>
<dbReference type="RefSeq" id="WP_359791127.1">
    <property type="nucleotide sequence ID" value="NZ_JBEYBN010000041.1"/>
</dbReference>
<keyword evidence="4" id="KW-0862">Zinc</keyword>
<dbReference type="EC" id="1.13.11.29" evidence="7"/>
<proteinExistence type="inferred from homology"/>
<comment type="cofactor">
    <cofactor evidence="1">
        <name>Zn(2+)</name>
        <dbReference type="ChEBI" id="CHEBI:29105"/>
    </cofactor>
</comment>
<protein>
    <submittedName>
        <fullName evidence="7">4,5-DOPA dioxygenase extradiol</fullName>
        <ecNumber evidence="7">1.13.11.29</ecNumber>
    </submittedName>
</protein>
<sequence length="268" mass="29769">MNTASGTMPAVFVGHGSPMNAIESNEWTRGWAELARSMPRPRAILAVSARWYVPGVRVTAGERPRTIHDFGGFPPALYQMRYPAPGSTELCRRVTELLGPEPAVAADQRWGLDHGTWSLLVHMYPEADIPVVQLSVDENLTPRAHYDLAKRLRPLRDEGVLILGSGNVVHNLHTYAWGLTRDELFDWGVRFNQRIREAVPAGRVDELIDYEECGQDGQLSVPTPEHYLPFLYVIAQCRHDEGVTEPVAFPVDGYDGGGSISMLSVRIG</sequence>
<feature type="domain" description="Extradiol ring-cleavage dioxygenase class III enzyme subunit B" evidence="6">
    <location>
        <begin position="26"/>
        <end position="212"/>
    </location>
</feature>
<keyword evidence="7" id="KW-0223">Dioxygenase</keyword>
<accession>A0ABV2Y0M3</accession>
<evidence type="ECO:0000256" key="2">
    <source>
        <dbReference type="ARBA" id="ARBA00007581"/>
    </source>
</evidence>
<dbReference type="EMBL" id="JBEYBN010000041">
    <property type="protein sequence ID" value="MEU2269810.1"/>
    <property type="molecule type" value="Genomic_DNA"/>
</dbReference>
<dbReference type="PIRSF" id="PIRSF006157">
    <property type="entry name" value="Doxgns_DODA"/>
    <property type="match status" value="1"/>
</dbReference>
<evidence type="ECO:0000313" key="8">
    <source>
        <dbReference type="Proteomes" id="UP001550603"/>
    </source>
</evidence>
<reference evidence="7 8" key="1">
    <citation type="submission" date="2024-06" db="EMBL/GenBank/DDBJ databases">
        <title>The Natural Products Discovery Center: Release of the First 8490 Sequenced Strains for Exploring Actinobacteria Biosynthetic Diversity.</title>
        <authorList>
            <person name="Kalkreuter E."/>
            <person name="Kautsar S.A."/>
            <person name="Yang D."/>
            <person name="Bader C.D."/>
            <person name="Teijaro C.N."/>
            <person name="Fluegel L."/>
            <person name="Davis C.M."/>
            <person name="Simpson J.R."/>
            <person name="Lauterbach L."/>
            <person name="Steele A.D."/>
            <person name="Gui C."/>
            <person name="Meng S."/>
            <person name="Li G."/>
            <person name="Viehrig K."/>
            <person name="Ye F."/>
            <person name="Su P."/>
            <person name="Kiefer A.F."/>
            <person name="Nichols A."/>
            <person name="Cepeda A.J."/>
            <person name="Yan W."/>
            <person name="Fan B."/>
            <person name="Jiang Y."/>
            <person name="Adhikari A."/>
            <person name="Zheng C.-J."/>
            <person name="Schuster L."/>
            <person name="Cowan T.M."/>
            <person name="Smanski M.J."/>
            <person name="Chevrette M.G."/>
            <person name="De Carvalho L.P.S."/>
            <person name="Shen B."/>
        </authorList>
    </citation>
    <scope>NUCLEOTIDE SEQUENCE [LARGE SCALE GENOMIC DNA]</scope>
    <source>
        <strain evidence="7 8">NPDC019583</strain>
    </source>
</reference>
<comment type="similarity">
    <text evidence="2">Belongs to the DODA-type extradiol aromatic ring-opening dioxygenase family.</text>
</comment>
<dbReference type="NCBIfam" id="NF007914">
    <property type="entry name" value="PRK10628.1"/>
    <property type="match status" value="1"/>
</dbReference>
<evidence type="ECO:0000256" key="4">
    <source>
        <dbReference type="ARBA" id="ARBA00022833"/>
    </source>
</evidence>
<gene>
    <name evidence="7" type="primary">ygiD</name>
    <name evidence="7" type="ORF">ABZ568_26110</name>
</gene>
<keyword evidence="5 7" id="KW-0560">Oxidoreductase</keyword>
<dbReference type="Proteomes" id="UP001550603">
    <property type="component" value="Unassembled WGS sequence"/>
</dbReference>
<evidence type="ECO:0000256" key="5">
    <source>
        <dbReference type="ARBA" id="ARBA00023002"/>
    </source>
</evidence>
<dbReference type="CDD" id="cd07363">
    <property type="entry name" value="45_DOPA_Dioxygenase"/>
    <property type="match status" value="1"/>
</dbReference>
<name>A0ABV2Y0M3_9ACTN</name>
<keyword evidence="8" id="KW-1185">Reference proteome</keyword>
<dbReference type="GO" id="GO:0050297">
    <property type="term" value="F:stizolobate synthase activity"/>
    <property type="evidence" value="ECO:0007669"/>
    <property type="project" value="UniProtKB-EC"/>
</dbReference>
<dbReference type="PANTHER" id="PTHR30096">
    <property type="entry name" value="4,5-DOPA DIOXYGENASE EXTRADIOL-LIKE PROTEIN"/>
    <property type="match status" value="1"/>
</dbReference>
<evidence type="ECO:0000256" key="1">
    <source>
        <dbReference type="ARBA" id="ARBA00001947"/>
    </source>
</evidence>
<dbReference type="SUPFAM" id="SSF53213">
    <property type="entry name" value="LigB-like"/>
    <property type="match status" value="1"/>
</dbReference>
<dbReference type="InterPro" id="IPR014436">
    <property type="entry name" value="Extradiol_dOase_DODA"/>
</dbReference>
<dbReference type="Pfam" id="PF02900">
    <property type="entry name" value="LigB"/>
    <property type="match status" value="1"/>
</dbReference>
<comment type="caution">
    <text evidence="7">The sequence shown here is derived from an EMBL/GenBank/DDBJ whole genome shotgun (WGS) entry which is preliminary data.</text>
</comment>
<dbReference type="Gene3D" id="3.40.830.10">
    <property type="entry name" value="LigB-like"/>
    <property type="match status" value="1"/>
</dbReference>
<evidence type="ECO:0000259" key="6">
    <source>
        <dbReference type="Pfam" id="PF02900"/>
    </source>
</evidence>
<dbReference type="PANTHER" id="PTHR30096:SF0">
    <property type="entry name" value="4,5-DOPA DIOXYGENASE EXTRADIOL-LIKE PROTEIN"/>
    <property type="match status" value="1"/>
</dbReference>
<keyword evidence="3" id="KW-0479">Metal-binding</keyword>